<comment type="caution">
    <text evidence="4">The sequence shown here is derived from an EMBL/GenBank/DDBJ whole genome shotgun (WGS) entry which is preliminary data.</text>
</comment>
<protein>
    <submittedName>
        <fullName evidence="4">CO dehydrogenase maturation factor</fullName>
    </submittedName>
</protein>
<evidence type="ECO:0000259" key="3">
    <source>
        <dbReference type="Pfam" id="PF13614"/>
    </source>
</evidence>
<dbReference type="InterPro" id="IPR025669">
    <property type="entry name" value="AAA_dom"/>
</dbReference>
<dbReference type="Gene3D" id="3.40.50.300">
    <property type="entry name" value="P-loop containing nucleotide triphosphate hydrolases"/>
    <property type="match status" value="1"/>
</dbReference>
<dbReference type="GO" id="GO:0051782">
    <property type="term" value="P:negative regulation of cell division"/>
    <property type="evidence" value="ECO:0007669"/>
    <property type="project" value="TreeGrafter"/>
</dbReference>
<dbReference type="Proteomes" id="UP000288892">
    <property type="component" value="Unassembled WGS sequence"/>
</dbReference>
<keyword evidence="5" id="KW-1185">Reference proteome</keyword>
<gene>
    <name evidence="4" type="ORF">VU01_10203</name>
</gene>
<dbReference type="PIRSF" id="PIRSF005647">
    <property type="entry name" value="CooC"/>
    <property type="match status" value="1"/>
</dbReference>
<organism evidence="4 5">
    <name type="scientific">Candidatus Electrothrix marina</name>
    <dbReference type="NCBI Taxonomy" id="1859130"/>
    <lineage>
        <taxon>Bacteria</taxon>
        <taxon>Pseudomonadati</taxon>
        <taxon>Thermodesulfobacteriota</taxon>
        <taxon>Desulfobulbia</taxon>
        <taxon>Desulfobulbales</taxon>
        <taxon>Desulfobulbaceae</taxon>
        <taxon>Candidatus Electrothrix</taxon>
    </lineage>
</organism>
<dbReference type="GO" id="GO:0005524">
    <property type="term" value="F:ATP binding"/>
    <property type="evidence" value="ECO:0007669"/>
    <property type="project" value="UniProtKB-KW"/>
</dbReference>
<keyword evidence="2" id="KW-0067">ATP-binding</keyword>
<dbReference type="GO" id="GO:0005829">
    <property type="term" value="C:cytosol"/>
    <property type="evidence" value="ECO:0007669"/>
    <property type="project" value="TreeGrafter"/>
</dbReference>
<dbReference type="InterPro" id="IPR050625">
    <property type="entry name" value="ParA/MinD_ATPase"/>
</dbReference>
<keyword evidence="1" id="KW-0547">Nucleotide-binding</keyword>
<sequence>MTKVIALAGKGGTGKTTTSALLLKYLIARKKTPVLAVDADANANLNELVGLDVQTTLGEIRKELKGDMPTGMSRDQYMEMKIHQALIEETGFDLMVMGQPDGPGCYCAANQYLAMTMDKLADNYEYIIVDNEAGMEHLSRMNLRSIDYLFIVSDPSARGIMTARRIADITGPLKLEIKHQYLMVNRAPDPVPPALQAKIDEAVAEADMDLAGIISSSDDLIDQELSGASYLELAEDSKVIEQVFAVFDAIFEHSA</sequence>
<evidence type="ECO:0000313" key="4">
    <source>
        <dbReference type="EMBL" id="RWX52317.1"/>
    </source>
</evidence>
<name>A0A444JH25_9BACT</name>
<dbReference type="InterPro" id="IPR014433">
    <property type="entry name" value="CooC"/>
</dbReference>
<accession>A0A444JH25</accession>
<reference evidence="4 5" key="1">
    <citation type="submission" date="2017-01" db="EMBL/GenBank/DDBJ databases">
        <title>The cable genome- insights into the physiology and evolution of filamentous bacteria capable of sulfide oxidation via long distance electron transfer.</title>
        <authorList>
            <person name="Schreiber L."/>
            <person name="Bjerg J.T."/>
            <person name="Boggild A."/>
            <person name="Van De Vossenberg J."/>
            <person name="Meysman F."/>
            <person name="Nielsen L.P."/>
            <person name="Schramm A."/>
            <person name="Kjeldsen K.U."/>
        </authorList>
    </citation>
    <scope>NUCLEOTIDE SEQUENCE [LARGE SCALE GENOMIC DNA]</scope>
    <source>
        <strain evidence="4">A5</strain>
    </source>
</reference>
<dbReference type="SUPFAM" id="SSF52540">
    <property type="entry name" value="P-loop containing nucleoside triphosphate hydrolases"/>
    <property type="match status" value="1"/>
</dbReference>
<evidence type="ECO:0000313" key="5">
    <source>
        <dbReference type="Proteomes" id="UP000288892"/>
    </source>
</evidence>
<feature type="domain" description="AAA" evidence="3">
    <location>
        <begin position="3"/>
        <end position="169"/>
    </location>
</feature>
<dbReference type="PANTHER" id="PTHR43384:SF6">
    <property type="entry name" value="SEPTUM SITE-DETERMINING PROTEIN MIND HOMOLOG, CHLOROPLASTIC"/>
    <property type="match status" value="1"/>
</dbReference>
<dbReference type="InterPro" id="IPR027417">
    <property type="entry name" value="P-loop_NTPase"/>
</dbReference>
<dbReference type="GO" id="GO:0016887">
    <property type="term" value="F:ATP hydrolysis activity"/>
    <property type="evidence" value="ECO:0007669"/>
    <property type="project" value="TreeGrafter"/>
</dbReference>
<dbReference type="GO" id="GO:0009898">
    <property type="term" value="C:cytoplasmic side of plasma membrane"/>
    <property type="evidence" value="ECO:0007669"/>
    <property type="project" value="TreeGrafter"/>
</dbReference>
<dbReference type="EMBL" id="MTKS01000020">
    <property type="protein sequence ID" value="RWX52317.1"/>
    <property type="molecule type" value="Genomic_DNA"/>
</dbReference>
<dbReference type="AlphaFoldDB" id="A0A444JH25"/>
<dbReference type="PANTHER" id="PTHR43384">
    <property type="entry name" value="SEPTUM SITE-DETERMINING PROTEIN MIND HOMOLOG, CHLOROPLASTIC-RELATED"/>
    <property type="match status" value="1"/>
</dbReference>
<evidence type="ECO:0000256" key="1">
    <source>
        <dbReference type="ARBA" id="ARBA00022741"/>
    </source>
</evidence>
<proteinExistence type="predicted"/>
<dbReference type="Pfam" id="PF13614">
    <property type="entry name" value="AAA_31"/>
    <property type="match status" value="1"/>
</dbReference>
<evidence type="ECO:0000256" key="2">
    <source>
        <dbReference type="ARBA" id="ARBA00022840"/>
    </source>
</evidence>